<reference evidence="3 4" key="2">
    <citation type="submission" date="2016-05" db="EMBL/GenBank/DDBJ databases">
        <authorList>
            <person name="Naeem Raeece"/>
        </authorList>
    </citation>
    <scope>NUCLEOTIDE SEQUENCE [LARGE SCALE GENOMIC DNA]</scope>
</reference>
<accession>A0A1A8VNE3</accession>
<reference evidence="1" key="1">
    <citation type="submission" date="2016-05" db="EMBL/GenBank/DDBJ databases">
        <authorList>
            <person name="Lavstsen T."/>
            <person name="Jespersen J.S."/>
        </authorList>
    </citation>
    <scope>NUCLEOTIDE SEQUENCE [LARGE SCALE GENOMIC DNA]</scope>
</reference>
<protein>
    <submittedName>
        <fullName evidence="1">Uncharacterized protein</fullName>
    </submittedName>
</protein>
<dbReference type="EMBL" id="FLQU01000191">
    <property type="protein sequence ID" value="SBS81885.1"/>
    <property type="molecule type" value="Genomic_DNA"/>
</dbReference>
<sequence length="75" mass="8453">MGKLDKAQTDVSLRIWQSHLRFPLPQGWKNAQNNSDVPEIMPFPSLVNCSSISPSQNRAIVKYLIGEVTQSQNLE</sequence>
<proteinExistence type="predicted"/>
<evidence type="ECO:0000313" key="2">
    <source>
        <dbReference type="EMBL" id="SBS84877.1"/>
    </source>
</evidence>
<evidence type="ECO:0000313" key="3">
    <source>
        <dbReference type="Proteomes" id="UP000078546"/>
    </source>
</evidence>
<gene>
    <name evidence="2" type="ORF">POVCU1_011630</name>
    <name evidence="1" type="ORF">POVCU2_0012610</name>
</gene>
<dbReference type="Proteomes" id="UP000078560">
    <property type="component" value="Unassembled WGS sequence"/>
</dbReference>
<organism evidence="1 4">
    <name type="scientific">Plasmodium ovale curtisi</name>
    <dbReference type="NCBI Taxonomy" id="864141"/>
    <lineage>
        <taxon>Eukaryota</taxon>
        <taxon>Sar</taxon>
        <taxon>Alveolata</taxon>
        <taxon>Apicomplexa</taxon>
        <taxon>Aconoidasida</taxon>
        <taxon>Haemosporida</taxon>
        <taxon>Plasmodiidae</taxon>
        <taxon>Plasmodium</taxon>
        <taxon>Plasmodium (Plasmodium)</taxon>
    </lineage>
</organism>
<evidence type="ECO:0000313" key="4">
    <source>
        <dbReference type="Proteomes" id="UP000078560"/>
    </source>
</evidence>
<evidence type="ECO:0000313" key="1">
    <source>
        <dbReference type="EMBL" id="SBS81885.1"/>
    </source>
</evidence>
<dbReference type="EMBL" id="FLQV01000217">
    <property type="protein sequence ID" value="SBS84877.1"/>
    <property type="molecule type" value="Genomic_DNA"/>
</dbReference>
<dbReference type="AlphaFoldDB" id="A0A1A8VNE3"/>
<name>A0A1A8VNE3_PLAOA</name>
<dbReference type="Proteomes" id="UP000078546">
    <property type="component" value="Unassembled WGS sequence"/>
</dbReference>